<dbReference type="PATRIC" id="fig|1303.77.peg.1879"/>
<evidence type="ECO:0000313" key="1">
    <source>
        <dbReference type="EMBL" id="KXT79590.1"/>
    </source>
</evidence>
<organism evidence="1 2">
    <name type="scientific">Streptococcus oralis</name>
    <dbReference type="NCBI Taxonomy" id="1303"/>
    <lineage>
        <taxon>Bacteria</taxon>
        <taxon>Bacillati</taxon>
        <taxon>Bacillota</taxon>
        <taxon>Bacilli</taxon>
        <taxon>Lactobacillales</taxon>
        <taxon>Streptococcaceae</taxon>
        <taxon>Streptococcus</taxon>
    </lineage>
</organism>
<accession>A0A139NU96</accession>
<reference evidence="1 2" key="1">
    <citation type="submission" date="2016-01" db="EMBL/GenBank/DDBJ databases">
        <title>Highly variable Streptococcus oralis are common among viridans streptococci isolated from primates.</title>
        <authorList>
            <person name="Denapaite D."/>
            <person name="Rieger M."/>
            <person name="Koendgen S."/>
            <person name="Brueckner R."/>
            <person name="Ochigava I."/>
            <person name="Kappeler P."/>
            <person name="Maetz-Rensing K."/>
            <person name="Leendertz F."/>
            <person name="Hakenbeck R."/>
        </authorList>
    </citation>
    <scope>NUCLEOTIDE SEQUENCE [LARGE SCALE GENOMIC DNA]</scope>
    <source>
        <strain evidence="1 2">DD14</strain>
    </source>
</reference>
<dbReference type="AlphaFoldDB" id="A0A139NU96"/>
<dbReference type="Pfam" id="PF12363">
    <property type="entry name" value="Phage_TAC_12"/>
    <property type="match status" value="1"/>
</dbReference>
<dbReference type="RefSeq" id="WP_061420123.1">
    <property type="nucleotide sequence ID" value="NZ_KQ969340.1"/>
</dbReference>
<gene>
    <name evidence="1" type="ORF">SORDD14_01692</name>
</gene>
<sequence>MEFNVAKKIVEIKFDYRLMFKIDKDMATKDANGQSAGNGVGALFFKIVNRDDQGIVDLIQYCASKKGKAVSEDEALAAIEARFEKSESDDPQEELFQEIEEEMVQSGFFKKKILKYIENMKLGQRLAQAQAEAGDQTAEAQVKAISEIIGKMENAVS</sequence>
<name>A0A139NU96_STROR</name>
<evidence type="ECO:0000313" key="2">
    <source>
        <dbReference type="Proteomes" id="UP000070497"/>
    </source>
</evidence>
<proteinExistence type="predicted"/>
<protein>
    <submittedName>
        <fullName evidence="1">Phage protein</fullName>
    </submittedName>
</protein>
<dbReference type="InterPro" id="IPR024410">
    <property type="entry name" value="Phage_TAC_12"/>
</dbReference>
<dbReference type="EMBL" id="LQRI01000217">
    <property type="protein sequence ID" value="KXT79590.1"/>
    <property type="molecule type" value="Genomic_DNA"/>
</dbReference>
<dbReference type="Proteomes" id="UP000070497">
    <property type="component" value="Unassembled WGS sequence"/>
</dbReference>
<comment type="caution">
    <text evidence="1">The sequence shown here is derived from an EMBL/GenBank/DDBJ whole genome shotgun (WGS) entry which is preliminary data.</text>
</comment>